<dbReference type="AlphaFoldDB" id="D9QM35"/>
<feature type="chain" id="PRO_5003126991" evidence="2">
    <location>
        <begin position="27"/>
        <end position="325"/>
    </location>
</feature>
<proteinExistence type="predicted"/>
<dbReference type="OrthoDB" id="7203732at2"/>
<feature type="signal peptide" evidence="2">
    <location>
        <begin position="1"/>
        <end position="26"/>
    </location>
</feature>
<dbReference type="STRING" id="633149.Bresu_2654"/>
<accession>D9QM35</accession>
<feature type="compositionally biased region" description="Basic and acidic residues" evidence="1">
    <location>
        <begin position="55"/>
        <end position="65"/>
    </location>
</feature>
<feature type="region of interest" description="Disordered" evidence="1">
    <location>
        <begin position="53"/>
        <end position="76"/>
    </location>
</feature>
<keyword evidence="4" id="KW-1185">Reference proteome</keyword>
<keyword evidence="2" id="KW-0732">Signal</keyword>
<evidence type="ECO:0000256" key="1">
    <source>
        <dbReference type="SAM" id="MobiDB-lite"/>
    </source>
</evidence>
<dbReference type="Proteomes" id="UP000002696">
    <property type="component" value="Chromosome"/>
</dbReference>
<evidence type="ECO:0000313" key="4">
    <source>
        <dbReference type="Proteomes" id="UP000002696"/>
    </source>
</evidence>
<dbReference type="InParanoid" id="D9QM35"/>
<dbReference type="KEGG" id="bsb:Bresu_2654"/>
<reference evidence="4" key="1">
    <citation type="journal article" date="2011" name="J. Bacteriol.">
        <title>Genome sequences of eight morphologically diverse alphaproteobacteria.</title>
        <authorList>
            <consortium name="US DOE Joint Genome Institute"/>
            <person name="Brown P.J."/>
            <person name="Kysela D.T."/>
            <person name="Buechlein A."/>
            <person name="Hemmerich C."/>
            <person name="Brun Y.V."/>
        </authorList>
    </citation>
    <scope>NUCLEOTIDE SEQUENCE [LARGE SCALE GENOMIC DNA]</scope>
    <source>
        <strain evidence="4">ATCC 15264 / DSM 4735 / LMG 14903 / NBRC 16000 / CB 81</strain>
    </source>
</reference>
<dbReference type="RefSeq" id="WP_013270062.1">
    <property type="nucleotide sequence ID" value="NC_014375.1"/>
</dbReference>
<dbReference type="BioCyc" id="BSUB633149:G1GM8-2658-MONOMER"/>
<dbReference type="HOGENOM" id="CLU_920326_0_0_5"/>
<sequence>MFKSSILAAFGAAIMLTGLAPLTASAQSTGSNIPGNTTGAQSQSPVDGQAIETEQNARQRREARNRAAPPPPTPAENMAAAQALATATSTPCQVTSAELRGVTPAQEKLYEAVCATGPGFVFISSTPPVAADCILLAGQAEIERARDPAADVGTQCVNPVNLDVLRVVSAYAVEAGVTCTPDQGSSIGRSSAGNLIYEIGCNGTDGYWLERLPTGWKKTECLEVVGQNGKCRFSTTAEQVATLKGRFAGNAEAAACDPTEARYMGANANGSFYEAKCADGKGFIVRFDTAYAVQQVYPCETAQRIGGGCRLTVVPEAAAPASAAQ</sequence>
<name>D9QM35_BRESC</name>
<dbReference type="EMBL" id="CP002102">
    <property type="protein sequence ID" value="ADL01961.1"/>
    <property type="molecule type" value="Genomic_DNA"/>
</dbReference>
<organism evidence="3 4">
    <name type="scientific">Brevundimonas subvibrioides (strain ATCC 15264 / DSM 4735 / LMG 14903 / NBRC 16000 / CB 81)</name>
    <name type="common">Caulobacter subvibrioides</name>
    <dbReference type="NCBI Taxonomy" id="633149"/>
    <lineage>
        <taxon>Bacteria</taxon>
        <taxon>Pseudomonadati</taxon>
        <taxon>Pseudomonadota</taxon>
        <taxon>Alphaproteobacteria</taxon>
        <taxon>Caulobacterales</taxon>
        <taxon>Caulobacteraceae</taxon>
        <taxon>Brevundimonas</taxon>
    </lineage>
</organism>
<gene>
    <name evidence="3" type="ordered locus">Bresu_2654</name>
</gene>
<evidence type="ECO:0000256" key="2">
    <source>
        <dbReference type="SAM" id="SignalP"/>
    </source>
</evidence>
<evidence type="ECO:0000313" key="3">
    <source>
        <dbReference type="EMBL" id="ADL01961.1"/>
    </source>
</evidence>
<protein>
    <submittedName>
        <fullName evidence="3">Uncharacterized protein</fullName>
    </submittedName>
</protein>